<evidence type="ECO:0000256" key="13">
    <source>
        <dbReference type="RuleBase" id="RU004165"/>
    </source>
</evidence>
<dbReference type="GO" id="GO:0004797">
    <property type="term" value="F:thymidine kinase activity"/>
    <property type="evidence" value="ECO:0007669"/>
    <property type="project" value="UniProtKB-EC"/>
</dbReference>
<reference evidence="15" key="1">
    <citation type="submission" date="2023-06" db="EMBL/GenBank/DDBJ databases">
        <authorList>
            <person name="Delattre M."/>
        </authorList>
    </citation>
    <scope>NUCLEOTIDE SEQUENCE</scope>
    <source>
        <strain evidence="15">AF72</strain>
    </source>
</reference>
<keyword evidence="8" id="KW-0418">Kinase</keyword>
<evidence type="ECO:0000256" key="1">
    <source>
        <dbReference type="ARBA" id="ARBA00007587"/>
    </source>
</evidence>
<evidence type="ECO:0000256" key="12">
    <source>
        <dbReference type="ARBA" id="ARBA00048113"/>
    </source>
</evidence>
<name>A0AA36G1W9_9BILA</name>
<dbReference type="AlphaFoldDB" id="A0AA36G1W9"/>
<sequence>MCRERADAVLTIDTFLRSIQDVDKRIRDINKQVDKLQRFCDQTEQAITHLDGLCMVATAESEVELIQDRARVISSLAPPTTPPPSVFPCEFNFSNELSHYRTPFPYTPAVQASDTVRAQQEEVMLEEFLSKPMRPYLDQFCQLPNQGYIVCIIGPMFSGKTTELIRIHDRYKIAKKKCVLVKYDGDMRYDAHHITTHQQQKALGCTVVAHRLADVRETLFDEDVEVVAIDEGQFYDDLASTCEQLAADGKIVIVAALNGDFMRRPFAEVSKLISFSNDVRNLSAVCMRCGTDASYTFRNTKETQVEVIGGSDTYQALCRACYYASSIAKCHDTCSKPNRRTCNG</sequence>
<evidence type="ECO:0000313" key="15">
    <source>
        <dbReference type="EMBL" id="CAJ0570147.1"/>
    </source>
</evidence>
<evidence type="ECO:0000256" key="4">
    <source>
        <dbReference type="ARBA" id="ARBA00022634"/>
    </source>
</evidence>
<dbReference type="Proteomes" id="UP001177023">
    <property type="component" value="Unassembled WGS sequence"/>
</dbReference>
<dbReference type="GO" id="GO:0071897">
    <property type="term" value="P:DNA biosynthetic process"/>
    <property type="evidence" value="ECO:0007669"/>
    <property type="project" value="UniProtKB-KW"/>
</dbReference>
<dbReference type="GO" id="GO:0046872">
    <property type="term" value="F:metal ion binding"/>
    <property type="evidence" value="ECO:0007669"/>
    <property type="project" value="UniProtKB-KW"/>
</dbReference>
<feature type="coiled-coil region" evidence="14">
    <location>
        <begin position="19"/>
        <end position="46"/>
    </location>
</feature>
<evidence type="ECO:0000256" key="3">
    <source>
        <dbReference type="ARBA" id="ARBA00021150"/>
    </source>
</evidence>
<keyword evidence="14" id="KW-0175">Coiled coil</keyword>
<dbReference type="SUPFAM" id="SSF52540">
    <property type="entry name" value="P-loop containing nucleoside triphosphate hydrolases"/>
    <property type="match status" value="1"/>
</dbReference>
<keyword evidence="4" id="KW-0237">DNA synthesis</keyword>
<feature type="non-terminal residue" evidence="15">
    <location>
        <position position="344"/>
    </location>
</feature>
<evidence type="ECO:0000256" key="2">
    <source>
        <dbReference type="ARBA" id="ARBA00012118"/>
    </source>
</evidence>
<keyword evidence="16" id="KW-1185">Reference proteome</keyword>
<dbReference type="SUPFAM" id="SSF57716">
    <property type="entry name" value="Glucocorticoid receptor-like (DNA-binding domain)"/>
    <property type="match status" value="1"/>
</dbReference>
<dbReference type="PANTHER" id="PTHR11441:SF0">
    <property type="entry name" value="THYMIDINE KINASE, CYTOSOLIC"/>
    <property type="match status" value="1"/>
</dbReference>
<evidence type="ECO:0000313" key="16">
    <source>
        <dbReference type="Proteomes" id="UP001177023"/>
    </source>
</evidence>
<dbReference type="InterPro" id="IPR020633">
    <property type="entry name" value="Thymidine_kinase_CS"/>
</dbReference>
<comment type="similarity">
    <text evidence="1 13">Belongs to the thymidine kinase family.</text>
</comment>
<comment type="caution">
    <text evidence="15">The sequence shown here is derived from an EMBL/GenBank/DDBJ whole genome shotgun (WGS) entry which is preliminary data.</text>
</comment>
<evidence type="ECO:0000256" key="11">
    <source>
        <dbReference type="ARBA" id="ARBA00046642"/>
    </source>
</evidence>
<dbReference type="GO" id="GO:0005524">
    <property type="term" value="F:ATP binding"/>
    <property type="evidence" value="ECO:0007669"/>
    <property type="project" value="UniProtKB-KW"/>
</dbReference>
<dbReference type="InterPro" id="IPR027417">
    <property type="entry name" value="P-loop_NTPase"/>
</dbReference>
<dbReference type="PANTHER" id="PTHR11441">
    <property type="entry name" value="THYMIDINE KINASE"/>
    <property type="match status" value="1"/>
</dbReference>
<dbReference type="Gene3D" id="3.30.60.20">
    <property type="match status" value="1"/>
</dbReference>
<evidence type="ECO:0000256" key="10">
    <source>
        <dbReference type="ARBA" id="ARBA00022840"/>
    </source>
</evidence>
<evidence type="ECO:0000256" key="9">
    <source>
        <dbReference type="ARBA" id="ARBA00022833"/>
    </source>
</evidence>
<gene>
    <name evidence="15" type="ORF">MSPICULIGERA_LOCUS8594</name>
</gene>
<dbReference type="GO" id="GO:0046104">
    <property type="term" value="P:thymidine metabolic process"/>
    <property type="evidence" value="ECO:0007669"/>
    <property type="project" value="TreeGrafter"/>
</dbReference>
<comment type="subunit">
    <text evidence="11">Homotetramer. Tetramerization from dimerization is induced by ATP and increases catalytic efficiency due to a high affinity for thymidine. Tetramerization is inhibited by phosphorylation at Ser-13. Interacts (via the KEN box) with FZR1.</text>
</comment>
<keyword evidence="6" id="KW-0479">Metal-binding</keyword>
<protein>
    <recommendedName>
        <fullName evidence="3">Thymidine kinase, cytosolic</fullName>
        <ecNumber evidence="2">2.7.1.21</ecNumber>
    </recommendedName>
</protein>
<dbReference type="EC" id="2.7.1.21" evidence="2"/>
<accession>A0AA36G1W9</accession>
<keyword evidence="10" id="KW-0067">ATP-binding</keyword>
<dbReference type="PROSITE" id="PS00603">
    <property type="entry name" value="TK_CELLULAR_TYPE"/>
    <property type="match status" value="1"/>
</dbReference>
<comment type="catalytic activity">
    <reaction evidence="12">
        <text>thymidine + ATP = dTMP + ADP + H(+)</text>
        <dbReference type="Rhea" id="RHEA:19129"/>
        <dbReference type="ChEBI" id="CHEBI:15378"/>
        <dbReference type="ChEBI" id="CHEBI:17748"/>
        <dbReference type="ChEBI" id="CHEBI:30616"/>
        <dbReference type="ChEBI" id="CHEBI:63528"/>
        <dbReference type="ChEBI" id="CHEBI:456216"/>
        <dbReference type="EC" id="2.7.1.21"/>
    </reaction>
    <physiologicalReaction direction="left-to-right" evidence="12">
        <dbReference type="Rhea" id="RHEA:19130"/>
    </physiologicalReaction>
</comment>
<evidence type="ECO:0000256" key="7">
    <source>
        <dbReference type="ARBA" id="ARBA00022741"/>
    </source>
</evidence>
<dbReference type="InterPro" id="IPR001267">
    <property type="entry name" value="Thymidine_kinase"/>
</dbReference>
<evidence type="ECO:0000256" key="8">
    <source>
        <dbReference type="ARBA" id="ARBA00022777"/>
    </source>
</evidence>
<keyword evidence="9" id="KW-0862">Zinc</keyword>
<dbReference type="GO" id="GO:0042802">
    <property type="term" value="F:identical protein binding"/>
    <property type="evidence" value="ECO:0007669"/>
    <property type="project" value="UniProtKB-ARBA"/>
</dbReference>
<dbReference type="Pfam" id="PF00265">
    <property type="entry name" value="TK"/>
    <property type="match status" value="1"/>
</dbReference>
<dbReference type="FunFam" id="3.40.50.300:FF:001270">
    <property type="entry name" value="Thymidine kinase"/>
    <property type="match status" value="1"/>
</dbReference>
<dbReference type="Gene3D" id="3.40.50.300">
    <property type="entry name" value="P-loop containing nucleotide triphosphate hydrolases"/>
    <property type="match status" value="1"/>
</dbReference>
<organism evidence="15 16">
    <name type="scientific">Mesorhabditis spiculigera</name>
    <dbReference type="NCBI Taxonomy" id="96644"/>
    <lineage>
        <taxon>Eukaryota</taxon>
        <taxon>Metazoa</taxon>
        <taxon>Ecdysozoa</taxon>
        <taxon>Nematoda</taxon>
        <taxon>Chromadorea</taxon>
        <taxon>Rhabditida</taxon>
        <taxon>Rhabditina</taxon>
        <taxon>Rhabditomorpha</taxon>
        <taxon>Rhabditoidea</taxon>
        <taxon>Rhabditidae</taxon>
        <taxon>Mesorhabditinae</taxon>
        <taxon>Mesorhabditis</taxon>
    </lineage>
</organism>
<evidence type="ECO:0000256" key="14">
    <source>
        <dbReference type="SAM" id="Coils"/>
    </source>
</evidence>
<evidence type="ECO:0000256" key="6">
    <source>
        <dbReference type="ARBA" id="ARBA00022723"/>
    </source>
</evidence>
<evidence type="ECO:0000256" key="5">
    <source>
        <dbReference type="ARBA" id="ARBA00022679"/>
    </source>
</evidence>
<keyword evidence="5" id="KW-0808">Transferase</keyword>
<proteinExistence type="inferred from homology"/>
<dbReference type="EMBL" id="CATQJA010002255">
    <property type="protein sequence ID" value="CAJ0570147.1"/>
    <property type="molecule type" value="Genomic_DNA"/>
</dbReference>
<keyword evidence="7" id="KW-0547">Nucleotide-binding</keyword>